<keyword evidence="3 9" id="KW-0645">Protease</keyword>
<protein>
    <recommendedName>
        <fullName evidence="9">Proteasome subunit beta</fullName>
        <ecNumber evidence="9">3.4.25.1</ecNumber>
    </recommendedName>
    <alternativeName>
        <fullName evidence="9">20S proteasome beta subunit</fullName>
    </alternativeName>
    <alternativeName>
        <fullName evidence="9">Proteasome core protein PsmB</fullName>
    </alternativeName>
</protein>
<dbReference type="EMBL" id="QKKZ01000003">
    <property type="protein sequence ID" value="KAB7513861.1"/>
    <property type="molecule type" value="Genomic_DNA"/>
</dbReference>
<evidence type="ECO:0000313" key="15">
    <source>
        <dbReference type="Proteomes" id="UP000326207"/>
    </source>
</evidence>
<keyword evidence="5 9" id="KW-0378">Hydrolase</keyword>
<dbReference type="InterPro" id="IPR019983">
    <property type="entry name" value="Pept_T1A_Psome_bsu_arc"/>
</dbReference>
<dbReference type="Proteomes" id="UP000326865">
    <property type="component" value="Unassembled WGS sequence"/>
</dbReference>
<comment type="subcellular location">
    <subcellularLocation>
        <location evidence="9">Cytoplasm</location>
    </subcellularLocation>
</comment>
<evidence type="ECO:0000313" key="13">
    <source>
        <dbReference type="EMBL" id="KAB7514263.1"/>
    </source>
</evidence>
<proteinExistence type="inferred from homology"/>
<name>A0A5N5U6R7_9EURY</name>
<evidence type="ECO:0000256" key="10">
    <source>
        <dbReference type="PIRSR" id="PIRSR600243-1"/>
    </source>
</evidence>
<dbReference type="SUPFAM" id="SSF56235">
    <property type="entry name" value="N-terminal nucleophile aminohydrolases (Ntn hydrolases)"/>
    <property type="match status" value="1"/>
</dbReference>
<evidence type="ECO:0000256" key="8">
    <source>
        <dbReference type="ARBA" id="ARBA00023145"/>
    </source>
</evidence>
<feature type="propeptide" id="PRO_5035972867" description="Removed in mature form; by autocatalysis" evidence="9">
    <location>
        <begin position="1"/>
        <end position="21"/>
    </location>
</feature>
<keyword evidence="17" id="KW-1185">Reference proteome</keyword>
<dbReference type="GO" id="GO:0019774">
    <property type="term" value="C:proteasome core complex, beta-subunit complex"/>
    <property type="evidence" value="ECO:0007669"/>
    <property type="project" value="UniProtKB-UniRule"/>
</dbReference>
<evidence type="ECO:0000256" key="11">
    <source>
        <dbReference type="SAM" id="MobiDB-lite"/>
    </source>
</evidence>
<dbReference type="Proteomes" id="UP000326207">
    <property type="component" value="Unassembled WGS sequence"/>
</dbReference>
<comment type="catalytic activity">
    <reaction evidence="1 9">
        <text>Cleavage of peptide bonds with very broad specificity.</text>
        <dbReference type="EC" id="3.4.25.1"/>
    </reaction>
</comment>
<feature type="region of interest" description="Disordered" evidence="11">
    <location>
        <begin position="1"/>
        <end position="23"/>
    </location>
</feature>
<gene>
    <name evidence="9" type="primary">psmB</name>
    <name evidence="12" type="ORF">DM867_08690</name>
    <name evidence="13" type="ORF">DMP03_10345</name>
    <name evidence="14" type="ORF">DP108_06915</name>
</gene>
<dbReference type="InterPro" id="IPR000243">
    <property type="entry name" value="Pept_T1A_subB"/>
</dbReference>
<accession>A0A5N5U6R7</accession>
<dbReference type="Pfam" id="PF00227">
    <property type="entry name" value="Proteasome"/>
    <property type="match status" value="1"/>
</dbReference>
<keyword evidence="6 9" id="KW-0068">Autocatalytic cleavage</keyword>
<organism evidence="13 16">
    <name type="scientific">Halosegnis rubeus</name>
    <dbReference type="NCBI Taxonomy" id="2212850"/>
    <lineage>
        <taxon>Archaea</taxon>
        <taxon>Methanobacteriati</taxon>
        <taxon>Methanobacteriota</taxon>
        <taxon>Stenosarchaea group</taxon>
        <taxon>Halobacteria</taxon>
        <taxon>Halobacteriales</taxon>
        <taxon>Natronomonadaceae</taxon>
        <taxon>Halosegnis</taxon>
    </lineage>
</organism>
<dbReference type="GO" id="GO:0004298">
    <property type="term" value="F:threonine-type endopeptidase activity"/>
    <property type="evidence" value="ECO:0007669"/>
    <property type="project" value="UniProtKB-UniRule"/>
</dbReference>
<evidence type="ECO:0000256" key="5">
    <source>
        <dbReference type="ARBA" id="ARBA00022801"/>
    </source>
</evidence>
<dbReference type="Gene3D" id="3.60.20.10">
    <property type="entry name" value="Glutamine Phosphoribosylpyrophosphate, subunit 1, domain 1"/>
    <property type="match status" value="1"/>
</dbReference>
<dbReference type="Proteomes" id="UP000326302">
    <property type="component" value="Unassembled WGS sequence"/>
</dbReference>
<dbReference type="HAMAP" id="MF_02113_A">
    <property type="entry name" value="Proteasome_B_A"/>
    <property type="match status" value="1"/>
</dbReference>
<keyword evidence="2 9" id="KW-0963">Cytoplasm</keyword>
<dbReference type="PRINTS" id="PR00141">
    <property type="entry name" value="PROTEASOME"/>
</dbReference>
<dbReference type="InterPro" id="IPR001353">
    <property type="entry name" value="Proteasome_sua/b"/>
</dbReference>
<keyword evidence="4 9" id="KW-0888">Threonine protease</keyword>
<comment type="activity regulation">
    <text evidence="9">The formation of the proteasomal ATPase PAN-20S proteasome complex, via the docking of the C-termini of PAN into the intersubunit pockets in the alpha-rings, triggers opening of the gate for substrate entry. Interconversion between the open-gate and close-gate conformations leads to a dynamic regulation of the 20S proteasome proteolysis activity.</text>
</comment>
<evidence type="ECO:0000256" key="1">
    <source>
        <dbReference type="ARBA" id="ARBA00001198"/>
    </source>
</evidence>
<dbReference type="GO" id="GO:0005737">
    <property type="term" value="C:cytoplasm"/>
    <property type="evidence" value="ECO:0007669"/>
    <property type="project" value="UniProtKB-SubCell"/>
</dbReference>
<dbReference type="RefSeq" id="WP_152120593.1">
    <property type="nucleotide sequence ID" value="NZ_QJOW01000004.1"/>
</dbReference>
<dbReference type="InterPro" id="IPR023333">
    <property type="entry name" value="Proteasome_suB-type"/>
</dbReference>
<evidence type="ECO:0000313" key="16">
    <source>
        <dbReference type="Proteomes" id="UP000326302"/>
    </source>
</evidence>
<dbReference type="AlphaFoldDB" id="A0A5N5U6R7"/>
<comment type="similarity">
    <text evidence="9">Belongs to the peptidase T1B family.</text>
</comment>
<dbReference type="EMBL" id="QJOW01000004">
    <property type="protein sequence ID" value="KAB7514263.1"/>
    <property type="molecule type" value="Genomic_DNA"/>
</dbReference>
<comment type="caution">
    <text evidence="13">The sequence shown here is derived from an EMBL/GenBank/DDBJ whole genome shotgun (WGS) entry which is preliminary data.</text>
</comment>
<evidence type="ECO:0000256" key="2">
    <source>
        <dbReference type="ARBA" id="ARBA00022490"/>
    </source>
</evidence>
<evidence type="ECO:0000256" key="4">
    <source>
        <dbReference type="ARBA" id="ARBA00022698"/>
    </source>
</evidence>
<evidence type="ECO:0000256" key="7">
    <source>
        <dbReference type="ARBA" id="ARBA00022942"/>
    </source>
</evidence>
<dbReference type="PROSITE" id="PS51476">
    <property type="entry name" value="PROTEASOME_BETA_2"/>
    <property type="match status" value="1"/>
</dbReference>
<evidence type="ECO:0000256" key="3">
    <source>
        <dbReference type="ARBA" id="ARBA00022670"/>
    </source>
</evidence>
<dbReference type="PANTHER" id="PTHR32194:SF0">
    <property type="entry name" value="ATP-DEPENDENT PROTEASE SUBUNIT HSLV"/>
    <property type="match status" value="1"/>
</dbReference>
<evidence type="ECO:0000313" key="14">
    <source>
        <dbReference type="EMBL" id="KAB7518887.1"/>
    </source>
</evidence>
<comment type="function">
    <text evidence="9">Component of the proteasome core, a large protease complex with broad specificity involved in protein degradation.</text>
</comment>
<evidence type="ECO:0000256" key="6">
    <source>
        <dbReference type="ARBA" id="ARBA00022813"/>
    </source>
</evidence>
<comment type="subunit">
    <text evidence="9">The 20S proteasome core is composed of 14 alpha and 14 beta subunits that assemble into four stacked heptameric rings, resulting in a barrel-shaped structure. The two inner rings, each composed of seven catalytic beta subunits, are sandwiched by two outer rings, each composed of seven alpha subunits. The catalytic chamber with the active sites is on the inside of the barrel. Has a gated structure, the ends of the cylinder being occluded by the N-termini of the alpha-subunits. Is capped at one or both ends by the proteasome regulatory ATPase, PAN.</text>
</comment>
<dbReference type="PANTHER" id="PTHR32194">
    <property type="entry name" value="METALLOPROTEASE TLDD"/>
    <property type="match status" value="1"/>
</dbReference>
<reference evidence="15 16" key="1">
    <citation type="submission" date="2019-10" db="EMBL/GenBank/DDBJ databases">
        <title>Unraveling microbial dark matter from salterns through culturing: the case of the genus Halosegnis.</title>
        <authorList>
            <person name="Duran-Viseras A."/>
            <person name="Andrei A.-S."/>
            <person name="Vera-Gargallo B."/>
            <person name="Ghai R."/>
            <person name="Sanchez-Porro C."/>
            <person name="Ventosa A."/>
        </authorList>
    </citation>
    <scope>NUCLEOTIDE SEQUENCE [LARGE SCALE GENOMIC DNA]</scope>
    <source>
        <strain evidence="13 16">F17-44</strain>
        <strain evidence="12 17">F18-79</strain>
        <strain evidence="14 15">F19-13</strain>
    </source>
</reference>
<dbReference type="InterPro" id="IPR029055">
    <property type="entry name" value="Ntn_hydrolases_N"/>
</dbReference>
<feature type="chain" id="PRO_5035972868" description="Proteasome subunit beta" evidence="9">
    <location>
        <begin position="22"/>
        <end position="211"/>
    </location>
</feature>
<keyword evidence="7 9" id="KW-0647">Proteasome</keyword>
<accession>A0A5N5UJD4</accession>
<sequence>MEGFTSGKGTSESTPEEFKTGTTTVGIVADGGVVLATDRRASLGGRFVSNKNADKIIEIHPSAAITISGSVGAGQSFADQLQAQTSLYETRRGTEMSMEALSTTASNAIRGMRVVPLLGGVDESGGHLYSLDPAGGLMEDTYGATGSGMQMAYGVLEGKYEDGMSMDEAEEAALKAVKAASARDTASGNGALVARITSEGIEREELSAEEL</sequence>
<dbReference type="GO" id="GO:0010498">
    <property type="term" value="P:proteasomal protein catabolic process"/>
    <property type="evidence" value="ECO:0007669"/>
    <property type="project" value="UniProtKB-UniRule"/>
</dbReference>
<keyword evidence="8 9" id="KW-0865">Zymogen</keyword>
<evidence type="ECO:0000313" key="12">
    <source>
        <dbReference type="EMBL" id="KAB7513861.1"/>
    </source>
</evidence>
<evidence type="ECO:0000256" key="9">
    <source>
        <dbReference type="HAMAP-Rule" id="MF_02113"/>
    </source>
</evidence>
<feature type="active site" description="Nucleophile" evidence="9 10">
    <location>
        <position position="22"/>
    </location>
</feature>
<dbReference type="OrthoDB" id="6330at2157"/>
<dbReference type="EC" id="3.4.25.1" evidence="9"/>
<evidence type="ECO:0000313" key="17">
    <source>
        <dbReference type="Proteomes" id="UP000326865"/>
    </source>
</evidence>
<accession>A0A5N5U7L6</accession>
<dbReference type="EMBL" id="QMDY01000003">
    <property type="protein sequence ID" value="KAB7518887.1"/>
    <property type="molecule type" value="Genomic_DNA"/>
</dbReference>